<dbReference type="InterPro" id="IPR032459">
    <property type="entry name" value="Oxidoreduct_C"/>
</dbReference>
<keyword evidence="1" id="KW-0560">Oxidoreductase</keyword>
<evidence type="ECO:0000256" key="1">
    <source>
        <dbReference type="ARBA" id="ARBA00023002"/>
    </source>
</evidence>
<evidence type="ECO:0000313" key="4">
    <source>
        <dbReference type="EMBL" id="CAH0995181.1"/>
    </source>
</evidence>
<organism evidence="4 5">
    <name type="scientific">Emticicia aquatica</name>
    <dbReference type="NCBI Taxonomy" id="1681835"/>
    <lineage>
        <taxon>Bacteria</taxon>
        <taxon>Pseudomonadati</taxon>
        <taxon>Bacteroidota</taxon>
        <taxon>Cytophagia</taxon>
        <taxon>Cytophagales</taxon>
        <taxon>Leadbetterellaceae</taxon>
        <taxon>Emticicia</taxon>
    </lineage>
</organism>
<name>A0ABM9AN20_9BACT</name>
<dbReference type="Pfam" id="PF01408">
    <property type="entry name" value="GFO_IDH_MocA"/>
    <property type="match status" value="1"/>
</dbReference>
<dbReference type="Gene3D" id="3.40.50.720">
    <property type="entry name" value="NAD(P)-binding Rossmann-like Domain"/>
    <property type="match status" value="1"/>
</dbReference>
<dbReference type="InterPro" id="IPR000683">
    <property type="entry name" value="Gfo/Idh/MocA-like_OxRdtase_N"/>
</dbReference>
<reference evidence="4" key="1">
    <citation type="submission" date="2021-12" db="EMBL/GenBank/DDBJ databases">
        <authorList>
            <person name="Rodrigo-Torres L."/>
            <person name="Arahal R. D."/>
            <person name="Lucena T."/>
        </authorList>
    </citation>
    <scope>NUCLEOTIDE SEQUENCE</scope>
    <source>
        <strain evidence="4">CECT 8858</strain>
    </source>
</reference>
<gene>
    <name evidence="4" type="ORF">EMA8858_01301</name>
</gene>
<evidence type="ECO:0000259" key="3">
    <source>
        <dbReference type="Pfam" id="PF16490"/>
    </source>
</evidence>
<dbReference type="SUPFAM" id="SSF51735">
    <property type="entry name" value="NAD(P)-binding Rossmann-fold domains"/>
    <property type="match status" value="1"/>
</dbReference>
<dbReference type="Pfam" id="PF16490">
    <property type="entry name" value="Oxidoreduct_C"/>
    <property type="match status" value="1"/>
</dbReference>
<proteinExistence type="predicted"/>
<dbReference type="Proteomes" id="UP000837932">
    <property type="component" value="Unassembled WGS sequence"/>
</dbReference>
<feature type="domain" description="Gfo/Idh/MocA-like oxidoreductase N-terminal" evidence="2">
    <location>
        <begin position="72"/>
        <end position="146"/>
    </location>
</feature>
<evidence type="ECO:0000313" key="5">
    <source>
        <dbReference type="Proteomes" id="UP000837932"/>
    </source>
</evidence>
<feature type="domain" description="Putative oxidoreductase C-terminal" evidence="3">
    <location>
        <begin position="170"/>
        <end position="442"/>
    </location>
</feature>
<sequence>MIKKIGFGLIFIANVIFAQNKPVKFITLDPGHFHAALVQNKMYENVEPIVNVYAPAGQDLQDHLKRIESYNARTKNPTHWKENVYQGNDFFEKMISEKNGNVLIIAGNNRKKTEYILKTAEAGINILADKPMCIDAKGYELLKKAFVVAKKNNILLYDIMTERSEITTILQKELLHTPAIFGKLEQGTPQNPAIFTESIHYFYKYVSGSPLKRPTWFMDVSQQGEGIADVMVHLVDLAQWASFPNISLTNKDVKINSAKRWPTPMTLSQFSTITGVSIFPDFLKKDLMNDSTINVFANGEINYSLRGVHTKLRALWNYSASEGGDTHFSVMRGTKANIEIRQGKAEKFVPQLYIKPINLSENELNLAFENLKNKFPGISLIKQNSEWLVQIPDSYRTGHEAHFGEVMDRFLDYQAKKQLPEWEVPNMLLKYYITTKALEIAKSAR</sequence>
<evidence type="ECO:0000259" key="2">
    <source>
        <dbReference type="Pfam" id="PF01408"/>
    </source>
</evidence>
<accession>A0ABM9AN20</accession>
<protein>
    <recommendedName>
        <fullName evidence="6">Oxidoreductase</fullName>
    </recommendedName>
</protein>
<comment type="caution">
    <text evidence="4">The sequence shown here is derived from an EMBL/GenBank/DDBJ whole genome shotgun (WGS) entry which is preliminary data.</text>
</comment>
<dbReference type="InterPro" id="IPR050463">
    <property type="entry name" value="Gfo/Idh/MocA_oxidrdct_glycsds"/>
</dbReference>
<dbReference type="PANTHER" id="PTHR43818">
    <property type="entry name" value="BCDNA.GH03377"/>
    <property type="match status" value="1"/>
</dbReference>
<dbReference type="RefSeq" id="WP_238805597.1">
    <property type="nucleotide sequence ID" value="NZ_CAKLPY010000001.1"/>
</dbReference>
<dbReference type="InterPro" id="IPR036291">
    <property type="entry name" value="NAD(P)-bd_dom_sf"/>
</dbReference>
<dbReference type="EMBL" id="CAKLPY010000001">
    <property type="protein sequence ID" value="CAH0995181.1"/>
    <property type="molecule type" value="Genomic_DNA"/>
</dbReference>
<dbReference type="PANTHER" id="PTHR43818:SF11">
    <property type="entry name" value="BCDNA.GH03377"/>
    <property type="match status" value="1"/>
</dbReference>
<evidence type="ECO:0008006" key="6">
    <source>
        <dbReference type="Google" id="ProtNLM"/>
    </source>
</evidence>
<keyword evidence="5" id="KW-1185">Reference proteome</keyword>